<evidence type="ECO:0000313" key="1">
    <source>
        <dbReference type="EMBL" id="KKL46421.1"/>
    </source>
</evidence>
<name>A0A0F9CY74_9ZZZZ</name>
<gene>
    <name evidence="1" type="ORF">LCGC14_2345720</name>
</gene>
<dbReference type="EMBL" id="LAZR01034036">
    <property type="protein sequence ID" value="KKL46421.1"/>
    <property type="molecule type" value="Genomic_DNA"/>
</dbReference>
<proteinExistence type="predicted"/>
<comment type="caution">
    <text evidence="1">The sequence shown here is derived from an EMBL/GenBank/DDBJ whole genome shotgun (WGS) entry which is preliminary data.</text>
</comment>
<sequence length="137" mass="14955">MSSELMIHQGAKRLTGRVNALKGSGYTVVGLHFYDADQTAGADDRITIYINDNKVLEAVLVFHKIAQELAALLPDVEACCKCEPGSPDDQCPEHGFGAYKIKRGQREAECDADCAYDPPACPCYQAGTEAERRPLSY</sequence>
<dbReference type="AlphaFoldDB" id="A0A0F9CY74"/>
<reference evidence="1" key="1">
    <citation type="journal article" date="2015" name="Nature">
        <title>Complex archaea that bridge the gap between prokaryotes and eukaryotes.</title>
        <authorList>
            <person name="Spang A."/>
            <person name="Saw J.H."/>
            <person name="Jorgensen S.L."/>
            <person name="Zaremba-Niedzwiedzka K."/>
            <person name="Martijn J."/>
            <person name="Lind A.E."/>
            <person name="van Eijk R."/>
            <person name="Schleper C."/>
            <person name="Guy L."/>
            <person name="Ettema T.J."/>
        </authorList>
    </citation>
    <scope>NUCLEOTIDE SEQUENCE</scope>
</reference>
<accession>A0A0F9CY74</accession>
<protein>
    <submittedName>
        <fullName evidence="1">Uncharacterized protein</fullName>
    </submittedName>
</protein>
<organism evidence="1">
    <name type="scientific">marine sediment metagenome</name>
    <dbReference type="NCBI Taxonomy" id="412755"/>
    <lineage>
        <taxon>unclassified sequences</taxon>
        <taxon>metagenomes</taxon>
        <taxon>ecological metagenomes</taxon>
    </lineage>
</organism>